<evidence type="ECO:0000259" key="2">
    <source>
        <dbReference type="Pfam" id="PF00501"/>
    </source>
</evidence>
<comment type="caution">
    <text evidence="3">The sequence shown here is derived from an EMBL/GenBank/DDBJ whole genome shotgun (WGS) entry which is preliminary data.</text>
</comment>
<keyword evidence="3" id="KW-0436">Ligase</keyword>
<dbReference type="GO" id="GO:0016405">
    <property type="term" value="F:CoA-ligase activity"/>
    <property type="evidence" value="ECO:0007669"/>
    <property type="project" value="TreeGrafter"/>
</dbReference>
<feature type="region of interest" description="Disordered" evidence="1">
    <location>
        <begin position="143"/>
        <end position="175"/>
    </location>
</feature>
<protein>
    <submittedName>
        <fullName evidence="3">Acyl--CoA ligase</fullName>
    </submittedName>
</protein>
<evidence type="ECO:0000313" key="3">
    <source>
        <dbReference type="EMBL" id="MBD9725527.1"/>
    </source>
</evidence>
<dbReference type="Pfam" id="PF00501">
    <property type="entry name" value="AMP-binding"/>
    <property type="match status" value="1"/>
</dbReference>
<organism evidence="3 4">
    <name type="scientific">Streptomyces caniscabiei</name>
    <dbReference type="NCBI Taxonomy" id="2746961"/>
    <lineage>
        <taxon>Bacteria</taxon>
        <taxon>Bacillati</taxon>
        <taxon>Actinomycetota</taxon>
        <taxon>Actinomycetes</taxon>
        <taxon>Kitasatosporales</taxon>
        <taxon>Streptomycetaceae</taxon>
        <taxon>Streptomyces</taxon>
    </lineage>
</organism>
<dbReference type="Gene3D" id="3.40.50.12780">
    <property type="entry name" value="N-terminal domain of ligase-like"/>
    <property type="match status" value="1"/>
</dbReference>
<dbReference type="PROSITE" id="PS00455">
    <property type="entry name" value="AMP_BINDING"/>
    <property type="match status" value="1"/>
</dbReference>
<dbReference type="Proteomes" id="UP000661025">
    <property type="component" value="Unassembled WGS sequence"/>
</dbReference>
<dbReference type="PANTHER" id="PTHR24096:SF267">
    <property type="entry name" value="MALONATE--COA LIGASE ACSF3, MITOCHONDRIAL"/>
    <property type="match status" value="1"/>
</dbReference>
<proteinExistence type="predicted"/>
<dbReference type="PANTHER" id="PTHR24096">
    <property type="entry name" value="LONG-CHAIN-FATTY-ACID--COA LIGASE"/>
    <property type="match status" value="1"/>
</dbReference>
<dbReference type="EMBL" id="JACYXT010000008">
    <property type="protein sequence ID" value="MBD9725527.1"/>
    <property type="molecule type" value="Genomic_DNA"/>
</dbReference>
<sequence length="610" mass="65259">MLISRQERARICSDTELGAGNVLRRLAAYERPLDETVLHTDGTWRAPDGSRPDVLTLGQLYEVVEAYAGWYSAHGVRPRDPVAIHSSCAAEFAVNFLALTSIGAVPSFVNGNLAPEIAREYVRRQGAVGAFTDEAHREVLAEDAAGEGDAKAAGGTGGPDGVRGPDGTRGSGGHGLGLRFRLTAADVRPEHRAALPPSYPYRHDPTDPVLISHSSGTTGLPKGVPHTHRTLMYAQLHRLRFSTGADMERTLVGLPGAHNAMVATLLYCLLLRTDLKLLSSQRGTDVLDAIEAFRPTTVLAFAGTFGEMAAEDLTARDLSSVQVWFNTGDAAHEAHIRALVQHGSRIEIRRDLSRVRVEGSVFVDGLGSSEAGYSVFHNRHTKDTSTYSRCVGKPISFAEAAVLAEDGTPLPPGQIGRLGLKSPTLTPGYWNDSLTWNRMRLGGYWLTGDLAHQDEEGNFYHLDRAPDAIRTPAGIVFSTRTEELLLAALPELSDCTVVGVAPDGVRADWDGDGEAEAYALLQLADAGGAGQQRSGPRDDEQLSGTAVDEEWTGRVNAVLTAAGFPPVTRALRMEAGDVAKGATGKVLKRVMRDRFAADTAAGVAAEEQHA</sequence>
<reference evidence="3" key="1">
    <citation type="submission" date="2020-09" db="EMBL/GenBank/DDBJ databases">
        <title>Streptomyces canutascabiei sp. nov., which causes potato common scab and is distributed across the world.</title>
        <authorList>
            <person name="Nguyen H.P."/>
            <person name="Weisberg A.J."/>
            <person name="Chang J.H."/>
            <person name="Clarke C.R."/>
        </authorList>
    </citation>
    <scope>NUCLEOTIDE SEQUENCE</scope>
    <source>
        <strain evidence="3">ID-01-6.2a</strain>
    </source>
</reference>
<dbReference type="RefSeq" id="WP_192362265.1">
    <property type="nucleotide sequence ID" value="NZ_CP119182.1"/>
</dbReference>
<dbReference type="InterPro" id="IPR042099">
    <property type="entry name" value="ANL_N_sf"/>
</dbReference>
<accession>A0A927L4S2</accession>
<dbReference type="GeneID" id="79934638"/>
<dbReference type="InterPro" id="IPR000873">
    <property type="entry name" value="AMP-dep_synth/lig_dom"/>
</dbReference>
<gene>
    <name evidence="3" type="ORF">IHE70_20330</name>
</gene>
<evidence type="ECO:0000313" key="4">
    <source>
        <dbReference type="Proteomes" id="UP000661025"/>
    </source>
</evidence>
<dbReference type="CDD" id="cd04433">
    <property type="entry name" value="AFD_class_I"/>
    <property type="match status" value="1"/>
</dbReference>
<evidence type="ECO:0000256" key="1">
    <source>
        <dbReference type="SAM" id="MobiDB-lite"/>
    </source>
</evidence>
<dbReference type="InterPro" id="IPR020845">
    <property type="entry name" value="AMP-binding_CS"/>
</dbReference>
<dbReference type="AlphaFoldDB" id="A0A927L4S2"/>
<name>A0A927L4S2_9ACTN</name>
<feature type="domain" description="AMP-dependent synthetase/ligase" evidence="2">
    <location>
        <begin position="51"/>
        <end position="430"/>
    </location>
</feature>
<dbReference type="SUPFAM" id="SSF56801">
    <property type="entry name" value="Acetyl-CoA synthetase-like"/>
    <property type="match status" value="1"/>
</dbReference>